<gene>
    <name evidence="1" type="ORF">PZE19_32420</name>
</gene>
<dbReference type="Proteomes" id="UP001216907">
    <property type="component" value="Unassembled WGS sequence"/>
</dbReference>
<evidence type="ECO:0000313" key="2">
    <source>
        <dbReference type="Proteomes" id="UP001216907"/>
    </source>
</evidence>
<accession>A0ABT6FLN8</accession>
<keyword evidence="2" id="KW-1185">Reference proteome</keyword>
<name>A0ABT6FLN8_9BACT</name>
<organism evidence="1 2">
    <name type="scientific">Paludisphaera mucosa</name>
    <dbReference type="NCBI Taxonomy" id="3030827"/>
    <lineage>
        <taxon>Bacteria</taxon>
        <taxon>Pseudomonadati</taxon>
        <taxon>Planctomycetota</taxon>
        <taxon>Planctomycetia</taxon>
        <taxon>Isosphaerales</taxon>
        <taxon>Isosphaeraceae</taxon>
        <taxon>Paludisphaera</taxon>
    </lineage>
</organism>
<protein>
    <submittedName>
        <fullName evidence="1">Uncharacterized protein</fullName>
    </submittedName>
</protein>
<dbReference type="RefSeq" id="WP_277864814.1">
    <property type="nucleotide sequence ID" value="NZ_JARRAG010000008.1"/>
</dbReference>
<comment type="caution">
    <text evidence="1">The sequence shown here is derived from an EMBL/GenBank/DDBJ whole genome shotgun (WGS) entry which is preliminary data.</text>
</comment>
<sequence length="63" mass="6586">MTDSRATATSSVEADRRPSIHCAMTGLDRPELVEQLVDAHLRRYVASDRGGGDSAGEVDGGAA</sequence>
<dbReference type="EMBL" id="JARRAG010000008">
    <property type="protein sequence ID" value="MDG3008495.1"/>
    <property type="molecule type" value="Genomic_DNA"/>
</dbReference>
<proteinExistence type="predicted"/>
<reference evidence="1 2" key="1">
    <citation type="submission" date="2023-03" db="EMBL/GenBank/DDBJ databases">
        <title>Paludisphaera mucosa sp. nov. a novel planctomycete from northern fen.</title>
        <authorList>
            <person name="Ivanova A."/>
        </authorList>
    </citation>
    <scope>NUCLEOTIDE SEQUENCE [LARGE SCALE GENOMIC DNA]</scope>
    <source>
        <strain evidence="1 2">Pla2</strain>
    </source>
</reference>
<evidence type="ECO:0000313" key="1">
    <source>
        <dbReference type="EMBL" id="MDG3008495.1"/>
    </source>
</evidence>